<dbReference type="InterPro" id="IPR009291">
    <property type="entry name" value="Vps62"/>
</dbReference>
<dbReference type="AlphaFoldDB" id="A0AAD8HG08"/>
<protein>
    <recommendedName>
        <fullName evidence="2">Srp40 C-terminal domain-containing protein</fullName>
    </recommendedName>
</protein>
<keyword evidence="4" id="KW-1185">Reference proteome</keyword>
<evidence type="ECO:0000313" key="3">
    <source>
        <dbReference type="EMBL" id="KAK1365472.1"/>
    </source>
</evidence>
<feature type="compositionally biased region" description="Basic and acidic residues" evidence="1">
    <location>
        <begin position="106"/>
        <end position="123"/>
    </location>
</feature>
<evidence type="ECO:0000259" key="2">
    <source>
        <dbReference type="Pfam" id="PF05022"/>
    </source>
</evidence>
<evidence type="ECO:0000256" key="1">
    <source>
        <dbReference type="SAM" id="MobiDB-lite"/>
    </source>
</evidence>
<dbReference type="Pfam" id="PF06101">
    <property type="entry name" value="Vps62"/>
    <property type="match status" value="1"/>
</dbReference>
<dbReference type="PANTHER" id="PTHR48152">
    <property type="entry name" value="F1C9.34 PROTEIN"/>
    <property type="match status" value="1"/>
</dbReference>
<accession>A0AAD8HG08</accession>
<dbReference type="Pfam" id="PF05022">
    <property type="entry name" value="SRP40_C"/>
    <property type="match status" value="1"/>
</dbReference>
<name>A0AAD8HG08_9APIA</name>
<evidence type="ECO:0000313" key="4">
    <source>
        <dbReference type="Proteomes" id="UP001237642"/>
    </source>
</evidence>
<feature type="region of interest" description="Disordered" evidence="1">
    <location>
        <begin position="1"/>
        <end position="141"/>
    </location>
</feature>
<reference evidence="3" key="2">
    <citation type="submission" date="2023-05" db="EMBL/GenBank/DDBJ databases">
        <authorList>
            <person name="Schelkunov M.I."/>
        </authorList>
    </citation>
    <scope>NUCLEOTIDE SEQUENCE</scope>
    <source>
        <strain evidence="3">Hsosn_3</strain>
        <tissue evidence="3">Leaf</tissue>
    </source>
</reference>
<gene>
    <name evidence="3" type="ORF">POM88_041033</name>
</gene>
<reference evidence="3" key="1">
    <citation type="submission" date="2023-02" db="EMBL/GenBank/DDBJ databases">
        <title>Genome of toxic invasive species Heracleum sosnowskyi carries increased number of genes despite the absence of recent whole-genome duplications.</title>
        <authorList>
            <person name="Schelkunov M."/>
            <person name="Shtratnikova V."/>
            <person name="Makarenko M."/>
            <person name="Klepikova A."/>
            <person name="Omelchenko D."/>
            <person name="Novikova G."/>
            <person name="Obukhova E."/>
            <person name="Bogdanov V."/>
            <person name="Penin A."/>
            <person name="Logacheva M."/>
        </authorList>
    </citation>
    <scope>NUCLEOTIDE SEQUENCE</scope>
    <source>
        <strain evidence="3">Hsosn_3</strain>
        <tissue evidence="3">Leaf</tissue>
    </source>
</reference>
<sequence>MKVVVEDQSKDMSTAACDVEKEKKSSKKRKRFVSDENEIQSDNNEAGEESKPKKVKGSEKLKKKDKSTIVGGNEESEKENTRVANIDSTKASKKVPDEHENEDLENIDKVQLDHSNGDLEKSGYKSSNQKSTKKQRIGSAEPKMVNAFQRVKIDEVEFADEKLQDNSYRAKSGAEIGYGAKAQEVLGQVRRRVNFFIIMWKLMLLSKTLLLSKGTSFASGIIDLGALHVSQTTSFEKVWATYEGGLDNQGATFYEPSSIAEVLLDLGRIQALVTFSLTNKRQSKLDPFLKFLHH</sequence>
<proteinExistence type="predicted"/>
<feature type="compositionally biased region" description="Basic and acidic residues" evidence="1">
    <location>
        <begin position="48"/>
        <end position="62"/>
    </location>
</feature>
<dbReference type="GO" id="GO:0005730">
    <property type="term" value="C:nucleolus"/>
    <property type="evidence" value="ECO:0007669"/>
    <property type="project" value="UniProtKB-ARBA"/>
</dbReference>
<dbReference type="Proteomes" id="UP001237642">
    <property type="component" value="Unassembled WGS sequence"/>
</dbReference>
<organism evidence="3 4">
    <name type="scientific">Heracleum sosnowskyi</name>
    <dbReference type="NCBI Taxonomy" id="360622"/>
    <lineage>
        <taxon>Eukaryota</taxon>
        <taxon>Viridiplantae</taxon>
        <taxon>Streptophyta</taxon>
        <taxon>Embryophyta</taxon>
        <taxon>Tracheophyta</taxon>
        <taxon>Spermatophyta</taxon>
        <taxon>Magnoliopsida</taxon>
        <taxon>eudicotyledons</taxon>
        <taxon>Gunneridae</taxon>
        <taxon>Pentapetalae</taxon>
        <taxon>asterids</taxon>
        <taxon>campanulids</taxon>
        <taxon>Apiales</taxon>
        <taxon>Apiaceae</taxon>
        <taxon>Apioideae</taxon>
        <taxon>apioid superclade</taxon>
        <taxon>Tordylieae</taxon>
        <taxon>Tordyliinae</taxon>
        <taxon>Heracleum</taxon>
    </lineage>
</organism>
<dbReference type="PANTHER" id="PTHR48152:SF3">
    <property type="entry name" value="DUF946 FAMILY PROTEIN (DUF946)"/>
    <property type="match status" value="1"/>
</dbReference>
<feature type="domain" description="Srp40 C-terminal" evidence="2">
    <location>
        <begin position="148"/>
        <end position="190"/>
    </location>
</feature>
<comment type="caution">
    <text evidence="3">The sequence shown here is derived from an EMBL/GenBank/DDBJ whole genome shotgun (WGS) entry which is preliminary data.</text>
</comment>
<dbReference type="EMBL" id="JAUIZM010000009">
    <property type="protein sequence ID" value="KAK1365472.1"/>
    <property type="molecule type" value="Genomic_DNA"/>
</dbReference>
<feature type="compositionally biased region" description="Basic and acidic residues" evidence="1">
    <location>
        <begin position="1"/>
        <end position="10"/>
    </location>
</feature>
<dbReference type="InterPro" id="IPR007718">
    <property type="entry name" value="Srp40_C"/>
</dbReference>